<gene>
    <name evidence="5" type="ORF">HCN44_006999</name>
</gene>
<comment type="caution">
    <text evidence="5">The sequence shown here is derived from an EMBL/GenBank/DDBJ whole genome shotgun (WGS) entry which is preliminary data.</text>
</comment>
<dbReference type="Pfam" id="PF15928">
    <property type="entry name" value="DUF4746"/>
    <property type="match status" value="1"/>
</dbReference>
<dbReference type="Pfam" id="PF00085">
    <property type="entry name" value="Thioredoxin"/>
    <property type="match status" value="1"/>
</dbReference>
<dbReference type="PANTHER" id="PTHR46135">
    <property type="entry name" value="NME/NM23 FAMILY MEMBER 8"/>
    <property type="match status" value="1"/>
</dbReference>
<dbReference type="InterPro" id="IPR036249">
    <property type="entry name" value="Thioredoxin-like_sf"/>
</dbReference>
<name>A0A834Y1H8_APHGI</name>
<dbReference type="Proteomes" id="UP000639338">
    <property type="component" value="Unassembled WGS sequence"/>
</dbReference>
<evidence type="ECO:0000313" key="6">
    <source>
        <dbReference type="Proteomes" id="UP000639338"/>
    </source>
</evidence>
<organism evidence="5 6">
    <name type="scientific">Aphidius gifuensis</name>
    <name type="common">Parasitoid wasp</name>
    <dbReference type="NCBI Taxonomy" id="684658"/>
    <lineage>
        <taxon>Eukaryota</taxon>
        <taxon>Metazoa</taxon>
        <taxon>Ecdysozoa</taxon>
        <taxon>Arthropoda</taxon>
        <taxon>Hexapoda</taxon>
        <taxon>Insecta</taxon>
        <taxon>Pterygota</taxon>
        <taxon>Neoptera</taxon>
        <taxon>Endopterygota</taxon>
        <taxon>Hymenoptera</taxon>
        <taxon>Apocrita</taxon>
        <taxon>Ichneumonoidea</taxon>
        <taxon>Braconidae</taxon>
        <taxon>Aphidiinae</taxon>
        <taxon>Aphidius</taxon>
    </lineage>
</organism>
<feature type="domain" description="DUF4746" evidence="4">
    <location>
        <begin position="326"/>
        <end position="476"/>
    </location>
</feature>
<feature type="region of interest" description="Disordered" evidence="2">
    <location>
        <begin position="468"/>
        <end position="504"/>
    </location>
</feature>
<dbReference type="InterPro" id="IPR051766">
    <property type="entry name" value="TXND_domain-containing"/>
</dbReference>
<proteinExistence type="predicted"/>
<evidence type="ECO:0000313" key="5">
    <source>
        <dbReference type="EMBL" id="KAF7995892.1"/>
    </source>
</evidence>
<dbReference type="InterPro" id="IPR013766">
    <property type="entry name" value="Thioredoxin_domain"/>
</dbReference>
<reference evidence="5 6" key="1">
    <citation type="submission" date="2020-08" db="EMBL/GenBank/DDBJ databases">
        <title>Aphidius gifuensis genome sequencing and assembly.</title>
        <authorList>
            <person name="Du Z."/>
        </authorList>
    </citation>
    <scope>NUCLEOTIDE SEQUENCE [LARGE SCALE GENOMIC DNA]</scope>
    <source>
        <strain evidence="5">YNYX2018</strain>
        <tissue evidence="5">Adults</tissue>
    </source>
</reference>
<dbReference type="PANTHER" id="PTHR46135:SF3">
    <property type="entry name" value="NME_NM23 FAMILY MEMBER 8"/>
    <property type="match status" value="1"/>
</dbReference>
<dbReference type="AlphaFoldDB" id="A0A834Y1H8"/>
<sequence>MLNRKRGGLTRTRKMAKKNAPAALQTEVTNDDEWAKILERKGLVVVDIYSDWSGPCSGMVSILKKIKMEIGGDLLSYATAKCDNITDLERFRGKSEPTWMFIHNGMMVNLMFGAYCPELQKMLTDELQKIQNNETHEFCIPVNERSPEEQKRLKIMEEERLAKEQAKRAQKEAELKSQYEAEIKHLENSLINETCLLLYPWVFKDEEGHKRDKKSSIPYMDLTENVLPYNYTIEQELRKRLDEDLVMSMLQHSDWEITPEGMQLFTEGKCMFMRLKVNENRPEMDVERYLLSLLFGEPILPPLFTQLPEGCFGERHKPASIPLGKENLIFPVVWSPSNPLNKIMVFKTIFQKYLDTTYPYEDKTEKTPIMVFKYDSTRKNELKVVLEMQESEVLNFGIFERDKPPEAKLIATTIDEFDEKIEEKTGFETFVCVVKKVGSEAFLTFAGIGPYHVSENPETAIEESKLYFPDVTGPDEQSDDEEKLEDADGNNEEQIVVTESNEQI</sequence>
<feature type="domain" description="Thioredoxin" evidence="3">
    <location>
        <begin position="26"/>
        <end position="115"/>
    </location>
</feature>
<evidence type="ECO:0000259" key="4">
    <source>
        <dbReference type="Pfam" id="PF15928"/>
    </source>
</evidence>
<dbReference type="Gene3D" id="3.40.30.10">
    <property type="entry name" value="Glutaredoxin"/>
    <property type="match status" value="1"/>
</dbReference>
<dbReference type="EMBL" id="JACMRX010000002">
    <property type="protein sequence ID" value="KAF7995892.1"/>
    <property type="molecule type" value="Genomic_DNA"/>
</dbReference>
<dbReference type="OrthoDB" id="10263751at2759"/>
<feature type="coiled-coil region" evidence="1">
    <location>
        <begin position="154"/>
        <end position="189"/>
    </location>
</feature>
<protein>
    <submittedName>
        <fullName evidence="5">Uncharacterized protein</fullName>
    </submittedName>
</protein>
<keyword evidence="6" id="KW-1185">Reference proteome</keyword>
<evidence type="ECO:0000256" key="2">
    <source>
        <dbReference type="SAM" id="MobiDB-lite"/>
    </source>
</evidence>
<accession>A0A834Y1H8</accession>
<keyword evidence="1" id="KW-0175">Coiled coil</keyword>
<evidence type="ECO:0000259" key="3">
    <source>
        <dbReference type="Pfam" id="PF00085"/>
    </source>
</evidence>
<feature type="region of interest" description="Disordered" evidence="2">
    <location>
        <begin position="1"/>
        <end position="22"/>
    </location>
</feature>
<dbReference type="CDD" id="cd02948">
    <property type="entry name" value="TRX_NDPK"/>
    <property type="match status" value="1"/>
</dbReference>
<feature type="compositionally biased region" description="Basic residues" evidence="2">
    <location>
        <begin position="1"/>
        <end position="17"/>
    </location>
</feature>
<evidence type="ECO:0000256" key="1">
    <source>
        <dbReference type="SAM" id="Coils"/>
    </source>
</evidence>
<dbReference type="SUPFAM" id="SSF52833">
    <property type="entry name" value="Thioredoxin-like"/>
    <property type="match status" value="1"/>
</dbReference>
<dbReference type="InterPro" id="IPR031827">
    <property type="entry name" value="DUF4746"/>
</dbReference>
<feature type="compositionally biased region" description="Acidic residues" evidence="2">
    <location>
        <begin position="476"/>
        <end position="491"/>
    </location>
</feature>